<reference evidence="4 5" key="1">
    <citation type="journal article" date="2013" name="BMC Genomics">
        <title>Genomics-driven discovery of the pneumocandin biosynthetic gene cluster in the fungus Glarea lozoyensis.</title>
        <authorList>
            <person name="Chen L."/>
            <person name="Yue Q."/>
            <person name="Zhang X."/>
            <person name="Xiang M."/>
            <person name="Wang C."/>
            <person name="Li S."/>
            <person name="Che Y."/>
            <person name="Ortiz-Lopez F.J."/>
            <person name="Bills G.F."/>
            <person name="Liu X."/>
            <person name="An Z."/>
        </authorList>
    </citation>
    <scope>NUCLEOTIDE SEQUENCE [LARGE SCALE GENOMIC DNA]</scope>
    <source>
        <strain evidence="5">ATCC 20868 / MF5171</strain>
    </source>
</reference>
<sequence length="214" mass="24463">MANADLAENTVVDSYEDLTRKISAHSNTIDALLEQYLVLLQVYTEEQARLQSAQQKINQHIARARFEGQSVSSDDYDGRMKASRLCYLADDTQDSKIEYTIKTTVSARKDEKSQQTFEQADTSEKSPHPKENNDPDEDDKQKENTKQLNPLHWFGAFATQPLKQAQIISVQTVEETIPKIVSTSAQMAGLEVEIRRARKWRGKLQMRLDRMKEG</sequence>
<keyword evidence="2" id="KW-0175">Coiled coil</keyword>
<dbReference type="GO" id="GO:1990871">
    <property type="term" value="C:Vma12-Vma22 assembly complex"/>
    <property type="evidence" value="ECO:0007669"/>
    <property type="project" value="TreeGrafter"/>
</dbReference>
<dbReference type="STRING" id="1116229.S3CV43"/>
<dbReference type="PANTHER" id="PTHR31996">
    <property type="entry name" value="COILED-COIL DOMAIN-CONTAINING PROTEIN 115"/>
    <property type="match status" value="1"/>
</dbReference>
<dbReference type="eggNOG" id="ENOG502S6WS">
    <property type="taxonomic scope" value="Eukaryota"/>
</dbReference>
<evidence type="ECO:0000256" key="1">
    <source>
        <dbReference type="ARBA" id="ARBA00093634"/>
    </source>
</evidence>
<feature type="coiled-coil region" evidence="2">
    <location>
        <begin position="15"/>
        <end position="63"/>
    </location>
</feature>
<organism evidence="4 5">
    <name type="scientific">Glarea lozoyensis (strain ATCC 20868 / MF5171)</name>
    <dbReference type="NCBI Taxonomy" id="1116229"/>
    <lineage>
        <taxon>Eukaryota</taxon>
        <taxon>Fungi</taxon>
        <taxon>Dikarya</taxon>
        <taxon>Ascomycota</taxon>
        <taxon>Pezizomycotina</taxon>
        <taxon>Leotiomycetes</taxon>
        <taxon>Helotiales</taxon>
        <taxon>Helotiaceae</taxon>
        <taxon>Glarea</taxon>
    </lineage>
</organism>
<dbReference type="GeneID" id="19468992"/>
<evidence type="ECO:0000313" key="5">
    <source>
        <dbReference type="Proteomes" id="UP000016922"/>
    </source>
</evidence>
<dbReference type="InterPro" id="IPR040357">
    <property type="entry name" value="Vma22/CCDC115"/>
</dbReference>
<accession>S3CV43</accession>
<protein>
    <recommendedName>
        <fullName evidence="1">Vacuolar ATPase assembly protein VMA22</fullName>
    </recommendedName>
</protein>
<dbReference type="KEGG" id="glz:GLAREA_09945"/>
<dbReference type="AlphaFoldDB" id="S3CV43"/>
<dbReference type="OrthoDB" id="408631at2759"/>
<keyword evidence="5" id="KW-1185">Reference proteome</keyword>
<feature type="compositionally biased region" description="Basic and acidic residues" evidence="3">
    <location>
        <begin position="122"/>
        <end position="144"/>
    </location>
</feature>
<dbReference type="RefSeq" id="XP_008084732.1">
    <property type="nucleotide sequence ID" value="XM_008086541.1"/>
</dbReference>
<dbReference type="Proteomes" id="UP000016922">
    <property type="component" value="Unassembled WGS sequence"/>
</dbReference>
<name>S3CV43_GLAL2</name>
<evidence type="ECO:0000256" key="2">
    <source>
        <dbReference type="SAM" id="Coils"/>
    </source>
</evidence>
<evidence type="ECO:0000313" key="4">
    <source>
        <dbReference type="EMBL" id="EPE28824.1"/>
    </source>
</evidence>
<dbReference type="HOGENOM" id="CLU_057721_2_0_1"/>
<dbReference type="Pfam" id="PF21730">
    <property type="entry name" value="Vma22_CCDC115"/>
    <property type="match status" value="1"/>
</dbReference>
<dbReference type="GO" id="GO:0051082">
    <property type="term" value="F:unfolded protein binding"/>
    <property type="evidence" value="ECO:0007669"/>
    <property type="project" value="TreeGrafter"/>
</dbReference>
<proteinExistence type="predicted"/>
<gene>
    <name evidence="4" type="ORF">GLAREA_09945</name>
</gene>
<dbReference type="OMA" id="VQAGMAQ"/>
<dbReference type="PANTHER" id="PTHR31996:SF2">
    <property type="entry name" value="COILED-COIL DOMAIN-CONTAINING PROTEIN 115"/>
    <property type="match status" value="1"/>
</dbReference>
<dbReference type="GO" id="GO:0070072">
    <property type="term" value="P:vacuolar proton-transporting V-type ATPase complex assembly"/>
    <property type="evidence" value="ECO:0007669"/>
    <property type="project" value="InterPro"/>
</dbReference>
<feature type="region of interest" description="Disordered" evidence="3">
    <location>
        <begin position="108"/>
        <end position="144"/>
    </location>
</feature>
<dbReference type="EMBL" id="KE145368">
    <property type="protein sequence ID" value="EPE28824.1"/>
    <property type="molecule type" value="Genomic_DNA"/>
</dbReference>
<evidence type="ECO:0000256" key="3">
    <source>
        <dbReference type="SAM" id="MobiDB-lite"/>
    </source>
</evidence>